<feature type="region of interest" description="Disordered" evidence="2">
    <location>
        <begin position="84"/>
        <end position="108"/>
    </location>
</feature>
<dbReference type="InterPro" id="IPR023398">
    <property type="entry name" value="TIF_eIF4e-like"/>
</dbReference>
<dbReference type="Pfam" id="PF01652">
    <property type="entry name" value="IF4E"/>
    <property type="match status" value="1"/>
</dbReference>
<dbReference type="GO" id="GO:0003743">
    <property type="term" value="F:translation initiation factor activity"/>
    <property type="evidence" value="ECO:0007669"/>
    <property type="project" value="UniProtKB-KW"/>
</dbReference>
<dbReference type="Proteomes" id="UP000694700">
    <property type="component" value="Unplaced"/>
</dbReference>
<dbReference type="GO" id="GO:0000340">
    <property type="term" value="F:RNA 7-methylguanosine cap binding"/>
    <property type="evidence" value="ECO:0007669"/>
    <property type="project" value="TreeGrafter"/>
</dbReference>
<accession>A0A8C1T3L1</accession>
<feature type="region of interest" description="Disordered" evidence="2">
    <location>
        <begin position="1"/>
        <end position="38"/>
    </location>
</feature>
<dbReference type="Ensembl" id="ENSCCRT00015015820.1">
    <property type="protein sequence ID" value="ENSCCRP00015015276.1"/>
    <property type="gene ID" value="ENSCCRG00015006826.1"/>
</dbReference>
<dbReference type="PANTHER" id="PTHR11960">
    <property type="entry name" value="EUKARYOTIC TRANSLATION INITIATION FACTOR 4E RELATED"/>
    <property type="match status" value="1"/>
</dbReference>
<organism evidence="3 4">
    <name type="scientific">Cyprinus carpio</name>
    <name type="common">Common carp</name>
    <dbReference type="NCBI Taxonomy" id="7962"/>
    <lineage>
        <taxon>Eukaryota</taxon>
        <taxon>Metazoa</taxon>
        <taxon>Chordata</taxon>
        <taxon>Craniata</taxon>
        <taxon>Vertebrata</taxon>
        <taxon>Euteleostomi</taxon>
        <taxon>Actinopterygii</taxon>
        <taxon>Neopterygii</taxon>
        <taxon>Teleostei</taxon>
        <taxon>Ostariophysi</taxon>
        <taxon>Cypriniformes</taxon>
        <taxon>Cyprinidae</taxon>
        <taxon>Cyprininae</taxon>
        <taxon>Cyprinus</taxon>
    </lineage>
</organism>
<dbReference type="SUPFAM" id="SSF55418">
    <property type="entry name" value="eIF4e-like"/>
    <property type="match status" value="1"/>
</dbReference>
<name>A0A8C1T3L1_CYPCA</name>
<feature type="compositionally biased region" description="Polar residues" evidence="2">
    <location>
        <begin position="1"/>
        <end position="16"/>
    </location>
</feature>
<proteinExistence type="inferred from homology"/>
<sequence>VPVQASTRCSITTRSGTRAGPPADQQTHRATSRTSDRWGRWRRSDSRLLSFSSVQICVCVSDSVCVCPSSGGAVLEVLQSSGATRRPDGTQRLPPLQRGNQTHVGGDEANKNGGKWIIRLRKGLASRFWENIILAMLGEQFMVGEEICGVVVSIRFQEDILSIWNKTANDQVTTSRIRDTLRRVLNLPPNTIMEYKTHNDSLKDNSSFRNTKITL</sequence>
<dbReference type="AlphaFoldDB" id="A0A8C1T3L1"/>
<dbReference type="PANTHER" id="PTHR11960:SF76">
    <property type="entry name" value="EUKARYOTIC TRANSLATION INITIATION FACTOR 4E CLASS II 2B"/>
    <property type="match status" value="1"/>
</dbReference>
<evidence type="ECO:0000313" key="4">
    <source>
        <dbReference type="Proteomes" id="UP000694700"/>
    </source>
</evidence>
<dbReference type="GO" id="GO:0016281">
    <property type="term" value="C:eukaryotic translation initiation factor 4F complex"/>
    <property type="evidence" value="ECO:0007669"/>
    <property type="project" value="TreeGrafter"/>
</dbReference>
<evidence type="ECO:0000313" key="3">
    <source>
        <dbReference type="Ensembl" id="ENSCCRP00015015276.1"/>
    </source>
</evidence>
<evidence type="ECO:0000256" key="2">
    <source>
        <dbReference type="SAM" id="MobiDB-lite"/>
    </source>
</evidence>
<dbReference type="InterPro" id="IPR001040">
    <property type="entry name" value="TIF_eIF_4E"/>
</dbReference>
<dbReference type="Gene3D" id="3.30.760.10">
    <property type="entry name" value="RNA Cap, Translation Initiation Factor Eif4e"/>
    <property type="match status" value="1"/>
</dbReference>
<keyword evidence="1" id="KW-0396">Initiation factor</keyword>
<comment type="similarity">
    <text evidence="1">Belongs to the eukaryotic initiation factor 4E family.</text>
</comment>
<dbReference type="FunFam" id="3.30.760.10:FF:000072">
    <property type="entry name" value="Uncharacterized protein"/>
    <property type="match status" value="1"/>
</dbReference>
<keyword evidence="1" id="KW-0694">RNA-binding</keyword>
<reference evidence="3" key="1">
    <citation type="submission" date="2025-08" db="UniProtKB">
        <authorList>
            <consortium name="Ensembl"/>
        </authorList>
    </citation>
    <scope>IDENTIFICATION</scope>
</reference>
<protein>
    <submittedName>
        <fullName evidence="3">Eukaryotic translation initiation factor 4E family member 2 related sequence 1</fullName>
    </submittedName>
</protein>
<keyword evidence="1" id="KW-0648">Protein biosynthesis</keyword>
<evidence type="ECO:0000256" key="1">
    <source>
        <dbReference type="RuleBase" id="RU004374"/>
    </source>
</evidence>